<protein>
    <submittedName>
        <fullName evidence="1">Uncharacterized protein</fullName>
    </submittedName>
</protein>
<organism evidence="1 3">
    <name type="scientific">Citrus clementina</name>
    <name type="common">Clementine</name>
    <name type="synonym">Citrus deliciosa x Citrus sinensis</name>
    <dbReference type="NCBI Taxonomy" id="85681"/>
    <lineage>
        <taxon>Eukaryota</taxon>
        <taxon>Viridiplantae</taxon>
        <taxon>Streptophyta</taxon>
        <taxon>Embryophyta</taxon>
        <taxon>Tracheophyta</taxon>
        <taxon>Spermatophyta</taxon>
        <taxon>Magnoliopsida</taxon>
        <taxon>eudicotyledons</taxon>
        <taxon>Gunneridae</taxon>
        <taxon>Pentapetalae</taxon>
        <taxon>rosids</taxon>
        <taxon>malvids</taxon>
        <taxon>Sapindales</taxon>
        <taxon>Rutaceae</taxon>
        <taxon>Aurantioideae</taxon>
        <taxon>Citrus</taxon>
    </lineage>
</organism>
<dbReference type="EMBL" id="KI536726">
    <property type="protein sequence ID" value="ESR50529.1"/>
    <property type="molecule type" value="Genomic_DNA"/>
</dbReference>
<proteinExistence type="predicted"/>
<reference evidence="1 3" key="1">
    <citation type="submission" date="2013-10" db="EMBL/GenBank/DDBJ databases">
        <authorList>
            <consortium name="International Citrus Genome Consortium"/>
            <person name="Jenkins J."/>
            <person name="Schmutz J."/>
            <person name="Prochnik S."/>
            <person name="Rokhsar D."/>
            <person name="Gmitter F."/>
            <person name="Ollitrault P."/>
            <person name="Machado M."/>
            <person name="Talon M."/>
            <person name="Wincker P."/>
            <person name="Jaillon O."/>
            <person name="Morgante M."/>
        </authorList>
    </citation>
    <scope>NUCLEOTIDE SEQUENCE</scope>
    <source>
        <strain evidence="3">cv. Clemenules</strain>
    </source>
</reference>
<sequence length="83" mass="9390">MIRTCYSRVFTTHHSKEQRCSRRSAVYSSLLDLSLSLQFVAQLLEGIFSSSLTASNFHSRQSPLLLYLSLMSPNNFVLLGGEF</sequence>
<accession>V4T8G7</accession>
<dbReference type="Gramene" id="ESR47765">
    <property type="protein sequence ID" value="ESR47765"/>
    <property type="gene ID" value="CICLE_v10004087mg"/>
</dbReference>
<dbReference type="KEGG" id="cic:CICLE_v10004087mg"/>
<evidence type="ECO:0000313" key="1">
    <source>
        <dbReference type="EMBL" id="ESR47765.1"/>
    </source>
</evidence>
<evidence type="ECO:0000313" key="3">
    <source>
        <dbReference type="Proteomes" id="UP000030687"/>
    </source>
</evidence>
<gene>
    <name evidence="1" type="ORF">CICLE_v10004087mg</name>
    <name evidence="2" type="ORF">CICLE_v10033999mg</name>
</gene>
<dbReference type="InParanoid" id="V4T8G7"/>
<name>V4T8G7_CITCL</name>
<dbReference type="Gramene" id="ESR50529">
    <property type="protein sequence ID" value="ESR50529"/>
    <property type="gene ID" value="CICLE_v10033999mg"/>
</dbReference>
<dbReference type="KEGG" id="cic:CICLE_v10033999mg"/>
<dbReference type="EMBL" id="KI536799">
    <property type="protein sequence ID" value="ESR47765.1"/>
    <property type="molecule type" value="Genomic_DNA"/>
</dbReference>
<keyword evidence="3" id="KW-1185">Reference proteome</keyword>
<dbReference type="Proteomes" id="UP000030687">
    <property type="component" value="Unassembled WGS sequence"/>
</dbReference>
<evidence type="ECO:0000313" key="2">
    <source>
        <dbReference type="EMBL" id="ESR50529.1"/>
    </source>
</evidence>
<dbReference type="AlphaFoldDB" id="V4T8G7"/>